<keyword evidence="10" id="KW-1185">Reference proteome</keyword>
<dbReference type="SMART" id="SM00673">
    <property type="entry name" value="CARP"/>
    <property type="match status" value="2"/>
</dbReference>
<dbReference type="STRING" id="337451.A0A3S3MQG2"/>
<dbReference type="GO" id="GO:0015631">
    <property type="term" value="F:tubulin binding"/>
    <property type="evidence" value="ECO:0007669"/>
    <property type="project" value="InterPro"/>
</dbReference>
<dbReference type="InterPro" id="IPR017901">
    <property type="entry name" value="C-CAP_CF_C-like"/>
</dbReference>
<dbReference type="InterPro" id="IPR012945">
    <property type="entry name" value="Tubulin-bd_cofactor_C_dom"/>
</dbReference>
<sequence>MEEENDLSISQTISAKTLNPRSQKKHAAMIERLSNLHQSRLNQFISRRSDADSSAPFESTQAFLNRFADSKRSIESELDRLRFISNDLESNPQLKSDLEKLSIAIADLEKLVAENSYFLPSYEVRSTLKAIAELKESLESVNLKLVPRKKFSFRNKPAKKDPANAVKESEISAKESDFPVKGGDDAASAEKSRFETRDSPGFRNEVGAVLVKQFEGFESGDFTLSNLESCEIRLKGRLRALFVHRLKNCRVFVGPVLGSILIEEAEGCLFMLASHQIRIHHAKATDFYLRVRSRPIIEDCSSVRFAPYLLVYEGIEEELRESGLAEDTGNWANVDDFRWLRAVQSPNWCILPKEEQVSTVNVSDLEKQQ</sequence>
<dbReference type="Pfam" id="PF16752">
    <property type="entry name" value="TBCC_N"/>
    <property type="match status" value="1"/>
</dbReference>
<evidence type="ECO:0000256" key="2">
    <source>
        <dbReference type="ARBA" id="ARBA00008848"/>
    </source>
</evidence>
<dbReference type="InterPro" id="IPR031925">
    <property type="entry name" value="TBCC_N"/>
</dbReference>
<dbReference type="FunFam" id="2.160.20.70:FF:000009">
    <property type="entry name" value="Tubulin-folding cofactor C"/>
    <property type="match status" value="1"/>
</dbReference>
<dbReference type="Gene3D" id="1.20.58.1250">
    <property type="entry name" value="Tubulin Binding Cofactor C, N-terminal domain"/>
    <property type="match status" value="1"/>
</dbReference>
<evidence type="ECO:0000256" key="1">
    <source>
        <dbReference type="ARBA" id="ARBA00004496"/>
    </source>
</evidence>
<protein>
    <submittedName>
        <fullName evidence="9">CARP motif</fullName>
    </submittedName>
</protein>
<keyword evidence="3" id="KW-0963">Cytoplasm</keyword>
<dbReference type="InterPro" id="IPR016098">
    <property type="entry name" value="CAP/MinC_C"/>
</dbReference>
<dbReference type="InterPro" id="IPR027684">
    <property type="entry name" value="TBCC"/>
</dbReference>
<dbReference type="OrthoDB" id="194775at2759"/>
<gene>
    <name evidence="9" type="ORF">CKAN_00631600</name>
</gene>
<dbReference type="Pfam" id="PF07986">
    <property type="entry name" value="TBCC"/>
    <property type="match status" value="1"/>
</dbReference>
<evidence type="ECO:0000256" key="7">
    <source>
        <dbReference type="SAM" id="MobiDB-lite"/>
    </source>
</evidence>
<evidence type="ECO:0000313" key="9">
    <source>
        <dbReference type="EMBL" id="RWR77812.1"/>
    </source>
</evidence>
<feature type="compositionally biased region" description="Polar residues" evidence="7">
    <location>
        <begin position="7"/>
        <end position="21"/>
    </location>
</feature>
<dbReference type="GO" id="GO:0005737">
    <property type="term" value="C:cytoplasm"/>
    <property type="evidence" value="ECO:0007669"/>
    <property type="project" value="UniProtKB-SubCell"/>
</dbReference>
<evidence type="ECO:0000313" key="10">
    <source>
        <dbReference type="Proteomes" id="UP000283530"/>
    </source>
</evidence>
<dbReference type="Proteomes" id="UP000283530">
    <property type="component" value="Unassembled WGS sequence"/>
</dbReference>
<feature type="region of interest" description="Disordered" evidence="7">
    <location>
        <begin position="176"/>
        <end position="199"/>
    </location>
</feature>
<dbReference type="GO" id="GO:0007023">
    <property type="term" value="P:post-chaperonin tubulin folding pathway"/>
    <property type="evidence" value="ECO:0007669"/>
    <property type="project" value="InterPro"/>
</dbReference>
<evidence type="ECO:0000256" key="3">
    <source>
        <dbReference type="ARBA" id="ARBA00022490"/>
    </source>
</evidence>
<comment type="subcellular location">
    <subcellularLocation>
        <location evidence="1">Cytoplasm</location>
    </subcellularLocation>
</comment>
<dbReference type="InterPro" id="IPR006599">
    <property type="entry name" value="CARP_motif"/>
</dbReference>
<evidence type="ECO:0000256" key="5">
    <source>
        <dbReference type="ARBA" id="ARBA00023186"/>
    </source>
</evidence>
<organism evidence="9 10">
    <name type="scientific">Cinnamomum micranthum f. kanehirae</name>
    <dbReference type="NCBI Taxonomy" id="337451"/>
    <lineage>
        <taxon>Eukaryota</taxon>
        <taxon>Viridiplantae</taxon>
        <taxon>Streptophyta</taxon>
        <taxon>Embryophyta</taxon>
        <taxon>Tracheophyta</taxon>
        <taxon>Spermatophyta</taxon>
        <taxon>Magnoliopsida</taxon>
        <taxon>Magnoliidae</taxon>
        <taxon>Laurales</taxon>
        <taxon>Lauraceae</taxon>
        <taxon>Cinnamomum</taxon>
    </lineage>
</organism>
<reference evidence="9 10" key="1">
    <citation type="journal article" date="2019" name="Nat. Plants">
        <title>Stout camphor tree genome fills gaps in understanding of flowering plant genome evolution.</title>
        <authorList>
            <person name="Chaw S.M."/>
            <person name="Liu Y.C."/>
            <person name="Wu Y.W."/>
            <person name="Wang H.Y."/>
            <person name="Lin C.I."/>
            <person name="Wu C.S."/>
            <person name="Ke H.M."/>
            <person name="Chang L.Y."/>
            <person name="Hsu C.Y."/>
            <person name="Yang H.T."/>
            <person name="Sudianto E."/>
            <person name="Hsu M.H."/>
            <person name="Wu K.P."/>
            <person name="Wang L.N."/>
            <person name="Leebens-Mack J.H."/>
            <person name="Tsai I.J."/>
        </authorList>
    </citation>
    <scope>NUCLEOTIDE SEQUENCE [LARGE SCALE GENOMIC DNA]</scope>
    <source>
        <strain evidence="10">cv. Chaw 1501</strain>
        <tissue evidence="9">Young leaves</tissue>
    </source>
</reference>
<keyword evidence="5" id="KW-0143">Chaperone</keyword>
<name>A0A3S3MQG2_9MAGN</name>
<comment type="similarity">
    <text evidence="2">Belongs to the TBCC family.</text>
</comment>
<dbReference type="PROSITE" id="PS51329">
    <property type="entry name" value="C_CAP_COFACTOR_C"/>
    <property type="match status" value="1"/>
</dbReference>
<dbReference type="EMBL" id="QPKB01000002">
    <property type="protein sequence ID" value="RWR77812.1"/>
    <property type="molecule type" value="Genomic_DNA"/>
</dbReference>
<evidence type="ECO:0000259" key="8">
    <source>
        <dbReference type="PROSITE" id="PS51329"/>
    </source>
</evidence>
<dbReference type="PANTHER" id="PTHR15139:SF0">
    <property type="entry name" value="TUBULIN-SPECIFIC CHAPERONE C"/>
    <property type="match status" value="1"/>
</dbReference>
<feature type="region of interest" description="Disordered" evidence="7">
    <location>
        <begin position="1"/>
        <end position="22"/>
    </location>
</feature>
<feature type="domain" description="C-CAP/cofactor C-like" evidence="8">
    <location>
        <begin position="179"/>
        <end position="339"/>
    </location>
</feature>
<dbReference type="Gene3D" id="2.160.20.70">
    <property type="match status" value="1"/>
</dbReference>
<evidence type="ECO:0000256" key="4">
    <source>
        <dbReference type="ARBA" id="ARBA00022990"/>
    </source>
</evidence>
<accession>A0A3S3MQG2</accession>
<proteinExistence type="inferred from homology"/>
<comment type="subunit">
    <text evidence="6">Supercomplex made of cofactors A to E. Cofactors A and D function by capturing and stabilizing tubulin in a quasi-native conformation. Cofactor E binds to the cofactor D-tubulin complex; interaction with cofactor C then causes the release of tubulin polypeptides that are committed to the native state.</text>
</comment>
<dbReference type="InterPro" id="IPR038397">
    <property type="entry name" value="TBCC_N_sf"/>
</dbReference>
<dbReference type="AlphaFoldDB" id="A0A3S3MQG2"/>
<comment type="caution">
    <text evidence="9">The sequence shown here is derived from an EMBL/GenBank/DDBJ whole genome shotgun (WGS) entry which is preliminary data.</text>
</comment>
<evidence type="ECO:0000256" key="6">
    <source>
        <dbReference type="ARBA" id="ARBA00026055"/>
    </source>
</evidence>
<dbReference type="PANTHER" id="PTHR15139">
    <property type="entry name" value="TUBULIN FOLDING COFACTOR C"/>
    <property type="match status" value="1"/>
</dbReference>
<dbReference type="GO" id="GO:0007021">
    <property type="term" value="P:tubulin complex assembly"/>
    <property type="evidence" value="ECO:0007669"/>
    <property type="project" value="TreeGrafter"/>
</dbReference>
<keyword evidence="4" id="KW-0007">Acetylation</keyword>